<dbReference type="EMBL" id="JBHUEM010000005">
    <property type="protein sequence ID" value="MFD1736294.1"/>
    <property type="molecule type" value="Genomic_DNA"/>
</dbReference>
<reference evidence="3" key="1">
    <citation type="journal article" date="2019" name="Int. J. Syst. Evol. Microbiol.">
        <title>The Global Catalogue of Microorganisms (GCM) 10K type strain sequencing project: providing services to taxonomists for standard genome sequencing and annotation.</title>
        <authorList>
            <consortium name="The Broad Institute Genomics Platform"/>
            <consortium name="The Broad Institute Genome Sequencing Center for Infectious Disease"/>
            <person name="Wu L."/>
            <person name="Ma J."/>
        </authorList>
    </citation>
    <scope>NUCLEOTIDE SEQUENCE [LARGE SCALE GENOMIC DNA]</scope>
    <source>
        <strain evidence="3">CCUG 49339</strain>
    </source>
</reference>
<comment type="caution">
    <text evidence="2">The sequence shown here is derived from an EMBL/GenBank/DDBJ whole genome shotgun (WGS) entry which is preliminary data.</text>
</comment>
<dbReference type="InterPro" id="IPR001387">
    <property type="entry name" value="Cro/C1-type_HTH"/>
</dbReference>
<accession>A0ABW4LMC5</accession>
<gene>
    <name evidence="2" type="ORF">ACFSCX_06905</name>
</gene>
<protein>
    <submittedName>
        <fullName evidence="2">Tetratricopeptide repeat protein</fullName>
    </submittedName>
</protein>
<dbReference type="Pfam" id="PF01381">
    <property type="entry name" value="HTH_3"/>
    <property type="match status" value="1"/>
</dbReference>
<dbReference type="InterPro" id="IPR011990">
    <property type="entry name" value="TPR-like_helical_dom_sf"/>
</dbReference>
<dbReference type="Gene3D" id="1.25.40.10">
    <property type="entry name" value="Tetratricopeptide repeat domain"/>
    <property type="match status" value="2"/>
</dbReference>
<proteinExistence type="predicted"/>
<dbReference type="Pfam" id="PF13424">
    <property type="entry name" value="TPR_12"/>
    <property type="match status" value="1"/>
</dbReference>
<dbReference type="SMART" id="SM00530">
    <property type="entry name" value="HTH_XRE"/>
    <property type="match status" value="1"/>
</dbReference>
<organism evidence="2 3">
    <name type="scientific">Bacillus salitolerans</name>
    <dbReference type="NCBI Taxonomy" id="1437434"/>
    <lineage>
        <taxon>Bacteria</taxon>
        <taxon>Bacillati</taxon>
        <taxon>Bacillota</taxon>
        <taxon>Bacilli</taxon>
        <taxon>Bacillales</taxon>
        <taxon>Bacillaceae</taxon>
        <taxon>Bacillus</taxon>
    </lineage>
</organism>
<dbReference type="InterPro" id="IPR010982">
    <property type="entry name" value="Lambda_DNA-bd_dom_sf"/>
</dbReference>
<dbReference type="CDD" id="cd00093">
    <property type="entry name" value="HTH_XRE"/>
    <property type="match status" value="1"/>
</dbReference>
<sequence length="414" mass="48955">MNIGFIIRGYRKKLELTQDALAHGICSVSHLSKIENGSKEVNHKTIDLLLLRLNLNYNKVLEERNQYLIIIQQFYKNIIYQDLETVMNSLKDLQEKQEDISLYGLKNYLELIFFRYYIFREDKKKMQEYKKQLTQKAHKFSQQETLLFTYFNAVYLILERKLKDAVVLLTELKDKEQDFEHFGDFYYHFSLVMSMVKNPGAAIFYGIKALEHFQVHNNFTRKLHIQMNLAICYQRIGANTESQYFYELLLNNATRNGDSKTIAEITHNLSILKKSQDQHEEAIELLQKSIDASKLAGISHLTTLAQLVETYIEKGENEQALTLIPEVLLLSKKEQHTAKEIKYRYKEEFLRLPIQKFAEKHRNFKKLEQHHFYDDIITYCSALVEYYDRKQDLRNKILYLEISNNALKSKLSGG</sequence>
<name>A0ABW4LMC5_9BACI</name>
<dbReference type="PROSITE" id="PS50943">
    <property type="entry name" value="HTH_CROC1"/>
    <property type="match status" value="1"/>
</dbReference>
<dbReference type="Proteomes" id="UP001597214">
    <property type="component" value="Unassembled WGS sequence"/>
</dbReference>
<evidence type="ECO:0000259" key="1">
    <source>
        <dbReference type="PROSITE" id="PS50943"/>
    </source>
</evidence>
<feature type="domain" description="HTH cro/C1-type" evidence="1">
    <location>
        <begin position="7"/>
        <end position="60"/>
    </location>
</feature>
<dbReference type="SUPFAM" id="SSF48452">
    <property type="entry name" value="TPR-like"/>
    <property type="match status" value="1"/>
</dbReference>
<dbReference type="SUPFAM" id="SSF47413">
    <property type="entry name" value="lambda repressor-like DNA-binding domains"/>
    <property type="match status" value="1"/>
</dbReference>
<evidence type="ECO:0000313" key="2">
    <source>
        <dbReference type="EMBL" id="MFD1736294.1"/>
    </source>
</evidence>
<keyword evidence="3" id="KW-1185">Reference proteome</keyword>
<evidence type="ECO:0000313" key="3">
    <source>
        <dbReference type="Proteomes" id="UP001597214"/>
    </source>
</evidence>
<dbReference type="RefSeq" id="WP_377927442.1">
    <property type="nucleotide sequence ID" value="NZ_JBHUEM010000005.1"/>
</dbReference>